<feature type="compositionally biased region" description="Polar residues" evidence="2">
    <location>
        <begin position="198"/>
        <end position="207"/>
    </location>
</feature>
<dbReference type="PANTHER" id="PTHR28671:SF3">
    <property type="entry name" value="COILED-COIL DOMAIN-CONTAINING PROTEIN 169"/>
    <property type="match status" value="1"/>
</dbReference>
<evidence type="ECO:0000313" key="4">
    <source>
        <dbReference type="Proteomes" id="UP000549394"/>
    </source>
</evidence>
<evidence type="ECO:0000313" key="3">
    <source>
        <dbReference type="EMBL" id="CAD5114986.1"/>
    </source>
</evidence>
<organism evidence="3 4">
    <name type="scientific">Dimorphilus gyrociliatus</name>
    <dbReference type="NCBI Taxonomy" id="2664684"/>
    <lineage>
        <taxon>Eukaryota</taxon>
        <taxon>Metazoa</taxon>
        <taxon>Spiralia</taxon>
        <taxon>Lophotrochozoa</taxon>
        <taxon>Annelida</taxon>
        <taxon>Polychaeta</taxon>
        <taxon>Polychaeta incertae sedis</taxon>
        <taxon>Dinophilidae</taxon>
        <taxon>Dimorphilus</taxon>
    </lineage>
</organism>
<dbReference type="Proteomes" id="UP000549394">
    <property type="component" value="Unassembled WGS sequence"/>
</dbReference>
<feature type="region of interest" description="Disordered" evidence="2">
    <location>
        <begin position="191"/>
        <end position="234"/>
    </location>
</feature>
<dbReference type="Pfam" id="PF15372">
    <property type="entry name" value="DUF4600"/>
    <property type="match status" value="1"/>
</dbReference>
<dbReference type="Gene3D" id="1.10.287.1490">
    <property type="match status" value="1"/>
</dbReference>
<feature type="coiled-coil region" evidence="1">
    <location>
        <begin position="123"/>
        <end position="157"/>
    </location>
</feature>
<dbReference type="EMBL" id="CAJFCJ010000005">
    <property type="protein sequence ID" value="CAD5114986.1"/>
    <property type="molecule type" value="Genomic_DNA"/>
</dbReference>
<keyword evidence="4" id="KW-1185">Reference proteome</keyword>
<feature type="coiled-coil region" evidence="1">
    <location>
        <begin position="65"/>
        <end position="99"/>
    </location>
</feature>
<dbReference type="InterPro" id="IPR028022">
    <property type="entry name" value="DUF4600"/>
</dbReference>
<dbReference type="OrthoDB" id="6615663at2759"/>
<dbReference type="AlphaFoldDB" id="A0A7I8VH42"/>
<sequence length="234" mass="27462">MKMTSSELDYEIERLKAEIAQEKQRKEIVEHSYLGLIPTVEELEKKYGGFDEESLESITSRYKDCNEWKTRYETQMEMNQQLQKQVYVLQDRVDEAKRNLKDTKAPKSVRSFEPDAPITAYSLKELEKKHHSLENQLKDLEWKLDQESKAFHKANEERKQFATELKNCKQTQASLHNQQRAALNTYRDLHESPRTDRSSIGNSNIPQDQRILDPKRGPIRKTAAVSKLPKLNLQ</sequence>
<comment type="caution">
    <text evidence="3">The sequence shown here is derived from an EMBL/GenBank/DDBJ whole genome shotgun (WGS) entry which is preliminary data.</text>
</comment>
<proteinExistence type="predicted"/>
<protein>
    <submittedName>
        <fullName evidence="3">DgyrCDS4013</fullName>
    </submittedName>
</protein>
<evidence type="ECO:0000256" key="2">
    <source>
        <dbReference type="SAM" id="MobiDB-lite"/>
    </source>
</evidence>
<name>A0A7I8VH42_9ANNE</name>
<dbReference type="PANTHER" id="PTHR28671">
    <property type="entry name" value="COILED-COIL DOMAIN-CONTAINING PROTEIN 169"/>
    <property type="match status" value="1"/>
</dbReference>
<reference evidence="3 4" key="1">
    <citation type="submission" date="2020-08" db="EMBL/GenBank/DDBJ databases">
        <authorList>
            <person name="Hejnol A."/>
        </authorList>
    </citation>
    <scope>NUCLEOTIDE SEQUENCE [LARGE SCALE GENOMIC DNA]</scope>
</reference>
<feature type="coiled-coil region" evidence="1">
    <location>
        <begin position="5"/>
        <end position="32"/>
    </location>
</feature>
<evidence type="ECO:0000256" key="1">
    <source>
        <dbReference type="SAM" id="Coils"/>
    </source>
</evidence>
<accession>A0A7I8VH42</accession>
<keyword evidence="1" id="KW-0175">Coiled coil</keyword>
<gene>
    <name evidence="3" type="ORF">DGYR_LOCUS3775</name>
</gene>